<protein>
    <recommendedName>
        <fullName evidence="6">RAMA domain-containing protein</fullName>
    </recommendedName>
</protein>
<dbReference type="Pfam" id="PF18755">
    <property type="entry name" value="RAMA"/>
    <property type="match status" value="1"/>
</dbReference>
<dbReference type="InterPro" id="IPR040843">
    <property type="entry name" value="RAMA"/>
</dbReference>
<evidence type="ECO:0000256" key="1">
    <source>
        <dbReference type="SAM" id="MobiDB-lite"/>
    </source>
</evidence>
<feature type="domain" description="RAMA" evidence="3">
    <location>
        <begin position="42"/>
        <end position="134"/>
    </location>
</feature>
<evidence type="ECO:0000259" key="3">
    <source>
        <dbReference type="Pfam" id="PF18755"/>
    </source>
</evidence>
<dbReference type="Proteomes" id="UP001501576">
    <property type="component" value="Unassembled WGS sequence"/>
</dbReference>
<dbReference type="Gene3D" id="1.10.1220.10">
    <property type="entry name" value="Met repressor-like"/>
    <property type="match status" value="1"/>
</dbReference>
<keyword evidence="5" id="KW-1185">Reference proteome</keyword>
<dbReference type="InterPro" id="IPR013321">
    <property type="entry name" value="Arc_rbn_hlx_hlx"/>
</dbReference>
<reference evidence="5" key="1">
    <citation type="journal article" date="2019" name="Int. J. Syst. Evol. Microbiol.">
        <title>The Global Catalogue of Microorganisms (GCM) 10K type strain sequencing project: providing services to taxonomists for standard genome sequencing and annotation.</title>
        <authorList>
            <consortium name="The Broad Institute Genomics Platform"/>
            <consortium name="The Broad Institute Genome Sequencing Center for Infectious Disease"/>
            <person name="Wu L."/>
            <person name="Ma J."/>
        </authorList>
    </citation>
    <scope>NUCLEOTIDE SEQUENCE [LARGE SCALE GENOMIC DNA]</scope>
    <source>
        <strain evidence="5">JCM 5052</strain>
    </source>
</reference>
<comment type="caution">
    <text evidence="4">The sequence shown here is derived from an EMBL/GenBank/DDBJ whole genome shotgun (WGS) entry which is preliminary data.</text>
</comment>
<sequence length="145" mass="16065">MSKPMRTIEIDDEVFAYLQRHGEPLVDSPNDVLRRLLLNGGTPPADPARRSGALMFILEAGLLQPGDELEHHQPRLRRTHKATVTADGWVELPDGRSFPQPSPALKAQTGSEINGWGQYMHVPSGRRLQDLREEASVPAAPEEDS</sequence>
<feature type="region of interest" description="Disordered" evidence="1">
    <location>
        <begin position="91"/>
        <end position="118"/>
    </location>
</feature>
<feature type="domain" description="Negative modulator of initiation of replication SeqA N-terminal" evidence="2">
    <location>
        <begin position="5"/>
        <end position="37"/>
    </location>
</feature>
<evidence type="ECO:0008006" key="6">
    <source>
        <dbReference type="Google" id="ProtNLM"/>
    </source>
</evidence>
<evidence type="ECO:0000259" key="2">
    <source>
        <dbReference type="Pfam" id="PF17206"/>
    </source>
</evidence>
<dbReference type="Pfam" id="PF17206">
    <property type="entry name" value="SeqA_N"/>
    <property type="match status" value="1"/>
</dbReference>
<gene>
    <name evidence="4" type="ORF">GCM10010390_91620</name>
</gene>
<accession>A0ABP3PYI9</accession>
<dbReference type="InterPro" id="IPR033761">
    <property type="entry name" value="SeqA_N"/>
</dbReference>
<evidence type="ECO:0000313" key="4">
    <source>
        <dbReference type="EMBL" id="GAA0574252.1"/>
    </source>
</evidence>
<proteinExistence type="predicted"/>
<name>A0ABP3PYI9_9ACTN</name>
<dbReference type="RefSeq" id="WP_346161685.1">
    <property type="nucleotide sequence ID" value="NZ_BAAABZ010000095.1"/>
</dbReference>
<organism evidence="4 5">
    <name type="scientific">Streptomyces mordarskii</name>
    <dbReference type="NCBI Taxonomy" id="1226758"/>
    <lineage>
        <taxon>Bacteria</taxon>
        <taxon>Bacillati</taxon>
        <taxon>Actinomycetota</taxon>
        <taxon>Actinomycetes</taxon>
        <taxon>Kitasatosporales</taxon>
        <taxon>Streptomycetaceae</taxon>
        <taxon>Streptomyces</taxon>
    </lineage>
</organism>
<dbReference type="EMBL" id="BAAABZ010000095">
    <property type="protein sequence ID" value="GAA0574252.1"/>
    <property type="molecule type" value="Genomic_DNA"/>
</dbReference>
<evidence type="ECO:0000313" key="5">
    <source>
        <dbReference type="Proteomes" id="UP001501576"/>
    </source>
</evidence>